<proteinExistence type="predicted"/>
<accession>A0A263D6T5</accession>
<dbReference type="OrthoDB" id="3683454at2"/>
<organism evidence="1 2">
    <name type="scientific">Amycolatopsis antarctica</name>
    <dbReference type="NCBI Taxonomy" id="1854586"/>
    <lineage>
        <taxon>Bacteria</taxon>
        <taxon>Bacillati</taxon>
        <taxon>Actinomycetota</taxon>
        <taxon>Actinomycetes</taxon>
        <taxon>Pseudonocardiales</taxon>
        <taxon>Pseudonocardiaceae</taxon>
        <taxon>Amycolatopsis</taxon>
    </lineage>
</organism>
<dbReference type="Proteomes" id="UP000242444">
    <property type="component" value="Unassembled WGS sequence"/>
</dbReference>
<dbReference type="AlphaFoldDB" id="A0A263D6T5"/>
<gene>
    <name evidence="1" type="ORF">CFN78_09930</name>
</gene>
<sequence length="192" mass="21643">MTVRTEGSDQAWELCWTDDESVQLALYLRDVLALSVDTDPFLPAVDPGVPVEVPPHIDRAEVQRQWPMWWEAVLSFSANRRKGGPAMPEALAEDSAISVAVQHFRDSFARRPRGDSPSRRPSHTSNVGAMVRELEEERGRKVRPFQATVTVVSVDGEVWHRLSRTHVLASRRFAADQAACERALRELVTDLF</sequence>
<keyword evidence="2" id="KW-1185">Reference proteome</keyword>
<name>A0A263D6T5_9PSEU</name>
<evidence type="ECO:0000313" key="2">
    <source>
        <dbReference type="Proteomes" id="UP000242444"/>
    </source>
</evidence>
<comment type="caution">
    <text evidence="1">The sequence shown here is derived from an EMBL/GenBank/DDBJ whole genome shotgun (WGS) entry which is preliminary data.</text>
</comment>
<dbReference type="EMBL" id="NKYE01000005">
    <property type="protein sequence ID" value="OZM73186.1"/>
    <property type="molecule type" value="Genomic_DNA"/>
</dbReference>
<dbReference type="RefSeq" id="WP_094862394.1">
    <property type="nucleotide sequence ID" value="NZ_NKYE01000005.1"/>
</dbReference>
<reference evidence="1 2" key="1">
    <citation type="submission" date="2017-07" db="EMBL/GenBank/DDBJ databases">
        <title>Amycolatopsis antarcticus sp. nov., isolated from the surface of an Antarcticus brown macroalga.</title>
        <authorList>
            <person name="Wang J."/>
            <person name="Leiva S."/>
            <person name="Huang J."/>
            <person name="Huang Y."/>
        </authorList>
    </citation>
    <scope>NUCLEOTIDE SEQUENCE [LARGE SCALE GENOMIC DNA]</scope>
    <source>
        <strain evidence="1 2">AU-G6</strain>
    </source>
</reference>
<protein>
    <submittedName>
        <fullName evidence="1">Uncharacterized protein</fullName>
    </submittedName>
</protein>
<evidence type="ECO:0000313" key="1">
    <source>
        <dbReference type="EMBL" id="OZM73186.1"/>
    </source>
</evidence>
<dbReference type="InParanoid" id="A0A263D6T5"/>